<feature type="transmembrane region" description="Helical" evidence="5">
    <location>
        <begin position="451"/>
        <end position="469"/>
    </location>
</feature>
<keyword evidence="7" id="KW-1185">Reference proteome</keyword>
<comment type="subcellular location">
    <subcellularLocation>
        <location evidence="1">Membrane</location>
        <topology evidence="1">Multi-pass membrane protein</topology>
    </subcellularLocation>
</comment>
<protein>
    <recommendedName>
        <fullName evidence="8">Amino acid permease/ SLC12A domain-containing protein</fullName>
    </recommendedName>
</protein>
<name>A0A6P2D0H5_9BACT</name>
<feature type="transmembrane region" description="Helical" evidence="5">
    <location>
        <begin position="360"/>
        <end position="380"/>
    </location>
</feature>
<gene>
    <name evidence="6" type="ORF">SOIL9_30750</name>
</gene>
<feature type="transmembrane region" description="Helical" evidence="5">
    <location>
        <begin position="12"/>
        <end position="33"/>
    </location>
</feature>
<accession>A0A6P2D0H5</accession>
<dbReference type="Gene3D" id="1.20.1740.10">
    <property type="entry name" value="Amino acid/polyamine transporter I"/>
    <property type="match status" value="1"/>
</dbReference>
<evidence type="ECO:0000313" key="7">
    <source>
        <dbReference type="Proteomes" id="UP000464178"/>
    </source>
</evidence>
<dbReference type="InterPro" id="IPR050598">
    <property type="entry name" value="AminoAcid_Transporter"/>
</dbReference>
<evidence type="ECO:0000256" key="1">
    <source>
        <dbReference type="ARBA" id="ARBA00004141"/>
    </source>
</evidence>
<feature type="transmembrane region" description="Helical" evidence="5">
    <location>
        <begin position="296"/>
        <end position="325"/>
    </location>
</feature>
<dbReference type="PANTHER" id="PTHR11785">
    <property type="entry name" value="AMINO ACID TRANSPORTER"/>
    <property type="match status" value="1"/>
</dbReference>
<feature type="transmembrane region" description="Helical" evidence="5">
    <location>
        <begin position="45"/>
        <end position="73"/>
    </location>
</feature>
<feature type="transmembrane region" description="Helical" evidence="5">
    <location>
        <begin position="136"/>
        <end position="156"/>
    </location>
</feature>
<dbReference type="GO" id="GO:0016020">
    <property type="term" value="C:membrane"/>
    <property type="evidence" value="ECO:0007669"/>
    <property type="project" value="UniProtKB-SubCell"/>
</dbReference>
<keyword evidence="4 5" id="KW-0472">Membrane</keyword>
<dbReference type="InterPro" id="IPR002293">
    <property type="entry name" value="AA/rel_permease1"/>
</dbReference>
<dbReference type="PIRSF" id="PIRSF006060">
    <property type="entry name" value="AA_transporter"/>
    <property type="match status" value="1"/>
</dbReference>
<sequence length="500" mass="53808">MQHTQPQSLPRVIGPWIATAIIVGTVIGSGVFVKGRKVADNVPEFGLAMGVWVLGGLLALLGALALAEIAVLFPKAGGNYVFLREGYGRMAGFLWGWVEFWIIRAASAAALATMFTESFHDVLRQTLYPGQTVEVLSFWLRQLLTASVIMGLAVVNARGTLLGGRVQFAITVLKVTSLLFIIVLPFAVYAMVAEPTHPPKVSHLSPTWPSDPFGINWSGFGVALVGVLWAYNGWMNIAPVAGEVKEPHRNIPIALVAGVFILIALYCGANFAYHLVLPRDEIIAKNAAGELSKTPLATEFCAVLLGPFGVLLASAIVMTSVLGALNGNLLVGPRLLYAMGEDRLAPAKLAAIHPRYKTPALATIVVASWSALLVLCVGALTQYRVPVLPLGFAELDLNVPPGKSPFDIMTDFVIFGSVTFETLAVATIFTFRRRIPVTAENRPYRCWGYPLVPALYVAIMGLVLLNFFVNPESRTEAMVGMGFIASGAVVYGLFFRGPKQ</sequence>
<dbReference type="PANTHER" id="PTHR11785:SF512">
    <property type="entry name" value="SOBREMESA, ISOFORM B"/>
    <property type="match status" value="1"/>
</dbReference>
<feature type="transmembrane region" description="Helical" evidence="5">
    <location>
        <begin position="168"/>
        <end position="193"/>
    </location>
</feature>
<evidence type="ECO:0000256" key="4">
    <source>
        <dbReference type="ARBA" id="ARBA00023136"/>
    </source>
</evidence>
<feature type="transmembrane region" description="Helical" evidence="5">
    <location>
        <begin position="253"/>
        <end position="276"/>
    </location>
</feature>
<evidence type="ECO:0000256" key="2">
    <source>
        <dbReference type="ARBA" id="ARBA00022692"/>
    </source>
</evidence>
<proteinExistence type="predicted"/>
<dbReference type="Proteomes" id="UP000464178">
    <property type="component" value="Chromosome"/>
</dbReference>
<keyword evidence="2 5" id="KW-0812">Transmembrane</keyword>
<feature type="transmembrane region" description="Helical" evidence="5">
    <location>
        <begin position="475"/>
        <end position="495"/>
    </location>
</feature>
<evidence type="ECO:0000256" key="3">
    <source>
        <dbReference type="ARBA" id="ARBA00022989"/>
    </source>
</evidence>
<organism evidence="6 7">
    <name type="scientific">Gemmata massiliana</name>
    <dbReference type="NCBI Taxonomy" id="1210884"/>
    <lineage>
        <taxon>Bacteria</taxon>
        <taxon>Pseudomonadati</taxon>
        <taxon>Planctomycetota</taxon>
        <taxon>Planctomycetia</taxon>
        <taxon>Gemmatales</taxon>
        <taxon>Gemmataceae</taxon>
        <taxon>Gemmata</taxon>
    </lineage>
</organism>
<dbReference type="KEGG" id="gms:SOIL9_30750"/>
<feature type="transmembrane region" description="Helical" evidence="5">
    <location>
        <begin position="412"/>
        <end position="431"/>
    </location>
</feature>
<dbReference type="Pfam" id="PF13520">
    <property type="entry name" value="AA_permease_2"/>
    <property type="match status" value="1"/>
</dbReference>
<feature type="transmembrane region" description="Helical" evidence="5">
    <location>
        <begin position="213"/>
        <end position="232"/>
    </location>
</feature>
<evidence type="ECO:0008006" key="8">
    <source>
        <dbReference type="Google" id="ProtNLM"/>
    </source>
</evidence>
<dbReference type="GO" id="GO:0015179">
    <property type="term" value="F:L-amino acid transmembrane transporter activity"/>
    <property type="evidence" value="ECO:0007669"/>
    <property type="project" value="TreeGrafter"/>
</dbReference>
<keyword evidence="3 5" id="KW-1133">Transmembrane helix</keyword>
<reference evidence="6 7" key="1">
    <citation type="submission" date="2019-05" db="EMBL/GenBank/DDBJ databases">
        <authorList>
            <consortium name="Science for Life Laboratories"/>
        </authorList>
    </citation>
    <scope>NUCLEOTIDE SEQUENCE [LARGE SCALE GENOMIC DNA]</scope>
    <source>
        <strain evidence="6">Soil9</strain>
    </source>
</reference>
<dbReference type="EMBL" id="LR593886">
    <property type="protein sequence ID" value="VTR94639.1"/>
    <property type="molecule type" value="Genomic_DNA"/>
</dbReference>
<feature type="transmembrane region" description="Helical" evidence="5">
    <location>
        <begin position="94"/>
        <end position="116"/>
    </location>
</feature>
<evidence type="ECO:0000256" key="5">
    <source>
        <dbReference type="SAM" id="Phobius"/>
    </source>
</evidence>
<dbReference type="AlphaFoldDB" id="A0A6P2D0H5"/>
<dbReference type="RefSeq" id="WP_232069705.1">
    <property type="nucleotide sequence ID" value="NZ_LR593886.1"/>
</dbReference>
<evidence type="ECO:0000313" key="6">
    <source>
        <dbReference type="EMBL" id="VTR94639.1"/>
    </source>
</evidence>